<evidence type="ECO:0000313" key="6">
    <source>
        <dbReference type="Proteomes" id="UP001438707"/>
    </source>
</evidence>
<comment type="subcellular location">
    <subcellularLocation>
        <location evidence="1">Nucleus</location>
    </subcellularLocation>
</comment>
<evidence type="ECO:0008006" key="7">
    <source>
        <dbReference type="Google" id="ProtNLM"/>
    </source>
</evidence>
<dbReference type="PRINTS" id="PR02028">
    <property type="entry name" value="CMYCBINDINGP"/>
</dbReference>
<evidence type="ECO:0000256" key="2">
    <source>
        <dbReference type="ARBA" id="ARBA00009389"/>
    </source>
</evidence>
<dbReference type="GO" id="GO:0003713">
    <property type="term" value="F:transcription coactivator activity"/>
    <property type="evidence" value="ECO:0007669"/>
    <property type="project" value="InterPro"/>
</dbReference>
<dbReference type="EMBL" id="JALJOS010000019">
    <property type="protein sequence ID" value="KAK9827157.1"/>
    <property type="molecule type" value="Genomic_DNA"/>
</dbReference>
<dbReference type="PANTHER" id="PTHR13168:SF0">
    <property type="entry name" value="C-MYC-BINDING PROTEIN"/>
    <property type="match status" value="1"/>
</dbReference>
<evidence type="ECO:0000256" key="1">
    <source>
        <dbReference type="ARBA" id="ARBA00004123"/>
    </source>
</evidence>
<protein>
    <recommendedName>
        <fullName evidence="7">c-Myc-binding protein</fullName>
    </recommendedName>
</protein>
<comment type="caution">
    <text evidence="5">The sequence shown here is derived from an EMBL/GenBank/DDBJ whole genome shotgun (WGS) entry which is preliminary data.</text>
</comment>
<feature type="region of interest" description="Disordered" evidence="4">
    <location>
        <begin position="76"/>
        <end position="98"/>
    </location>
</feature>
<organism evidence="5 6">
    <name type="scientific">Apatococcus lobatus</name>
    <dbReference type="NCBI Taxonomy" id="904363"/>
    <lineage>
        <taxon>Eukaryota</taxon>
        <taxon>Viridiplantae</taxon>
        <taxon>Chlorophyta</taxon>
        <taxon>core chlorophytes</taxon>
        <taxon>Trebouxiophyceae</taxon>
        <taxon>Chlorellales</taxon>
        <taxon>Chlorellaceae</taxon>
        <taxon>Apatococcus</taxon>
    </lineage>
</organism>
<comment type="similarity">
    <text evidence="2">Belongs to the AMY1 family.</text>
</comment>
<dbReference type="PANTHER" id="PTHR13168">
    <property type="entry name" value="ASSOCIATE OF C-MYC AMY-1"/>
    <property type="match status" value="1"/>
</dbReference>
<dbReference type="Proteomes" id="UP001438707">
    <property type="component" value="Unassembled WGS sequence"/>
</dbReference>
<evidence type="ECO:0000256" key="3">
    <source>
        <dbReference type="ARBA" id="ARBA00023242"/>
    </source>
</evidence>
<dbReference type="AlphaFoldDB" id="A0AAW1R074"/>
<sequence>MAEPKKEAYRAYLESAGVIESLTKVLVSLFEEPDKPVNAVEYLKAQLGGPTRSEHEALKTENEELRTLVEQLRQLVPEQPPAQEEATADELKEEVEAS</sequence>
<accession>A0AAW1R074</accession>
<feature type="compositionally biased region" description="Acidic residues" evidence="4">
    <location>
        <begin position="86"/>
        <end position="98"/>
    </location>
</feature>
<name>A0AAW1R074_9CHLO</name>
<dbReference type="InterPro" id="IPR026060">
    <property type="entry name" value="AMY1"/>
</dbReference>
<keyword evidence="3" id="KW-0539">Nucleus</keyword>
<dbReference type="GO" id="GO:0005634">
    <property type="term" value="C:nucleus"/>
    <property type="evidence" value="ECO:0007669"/>
    <property type="project" value="UniProtKB-SubCell"/>
</dbReference>
<evidence type="ECO:0000313" key="5">
    <source>
        <dbReference type="EMBL" id="KAK9827157.1"/>
    </source>
</evidence>
<keyword evidence="6" id="KW-1185">Reference proteome</keyword>
<proteinExistence type="inferred from homology"/>
<reference evidence="5 6" key="1">
    <citation type="journal article" date="2024" name="Nat. Commun.">
        <title>Phylogenomics reveals the evolutionary origins of lichenization in chlorophyte algae.</title>
        <authorList>
            <person name="Puginier C."/>
            <person name="Libourel C."/>
            <person name="Otte J."/>
            <person name="Skaloud P."/>
            <person name="Haon M."/>
            <person name="Grisel S."/>
            <person name="Petersen M."/>
            <person name="Berrin J.G."/>
            <person name="Delaux P.M."/>
            <person name="Dal Grande F."/>
            <person name="Keller J."/>
        </authorList>
    </citation>
    <scope>NUCLEOTIDE SEQUENCE [LARGE SCALE GENOMIC DNA]</scope>
    <source>
        <strain evidence="5 6">SAG 2145</strain>
    </source>
</reference>
<gene>
    <name evidence="5" type="ORF">WJX74_008581</name>
</gene>
<evidence type="ECO:0000256" key="4">
    <source>
        <dbReference type="SAM" id="MobiDB-lite"/>
    </source>
</evidence>